<evidence type="ECO:0000313" key="1">
    <source>
        <dbReference type="EMBL" id="PBK94507.1"/>
    </source>
</evidence>
<accession>A0A2H3DZI5</accession>
<keyword evidence="2" id="KW-1185">Reference proteome</keyword>
<dbReference type="EMBL" id="KZ293654">
    <property type="protein sequence ID" value="PBK94507.1"/>
    <property type="molecule type" value="Genomic_DNA"/>
</dbReference>
<protein>
    <submittedName>
        <fullName evidence="1">Uncharacterized protein</fullName>
    </submittedName>
</protein>
<proteinExistence type="predicted"/>
<name>A0A2H3DZI5_ARMGA</name>
<gene>
    <name evidence="1" type="ORF">ARMGADRAFT_92384</name>
</gene>
<evidence type="ECO:0000313" key="2">
    <source>
        <dbReference type="Proteomes" id="UP000217790"/>
    </source>
</evidence>
<dbReference type="Proteomes" id="UP000217790">
    <property type="component" value="Unassembled WGS sequence"/>
</dbReference>
<reference evidence="2" key="1">
    <citation type="journal article" date="2017" name="Nat. Ecol. Evol.">
        <title>Genome expansion and lineage-specific genetic innovations in the forest pathogenic fungi Armillaria.</title>
        <authorList>
            <person name="Sipos G."/>
            <person name="Prasanna A.N."/>
            <person name="Walter M.C."/>
            <person name="O'Connor E."/>
            <person name="Balint B."/>
            <person name="Krizsan K."/>
            <person name="Kiss B."/>
            <person name="Hess J."/>
            <person name="Varga T."/>
            <person name="Slot J."/>
            <person name="Riley R."/>
            <person name="Boka B."/>
            <person name="Rigling D."/>
            <person name="Barry K."/>
            <person name="Lee J."/>
            <person name="Mihaltcheva S."/>
            <person name="LaButti K."/>
            <person name="Lipzen A."/>
            <person name="Waldron R."/>
            <person name="Moloney N.M."/>
            <person name="Sperisen C."/>
            <person name="Kredics L."/>
            <person name="Vagvoelgyi C."/>
            <person name="Patrignani A."/>
            <person name="Fitzpatrick D."/>
            <person name="Nagy I."/>
            <person name="Doyle S."/>
            <person name="Anderson J.B."/>
            <person name="Grigoriev I.V."/>
            <person name="Gueldener U."/>
            <person name="Muensterkoetter M."/>
            <person name="Nagy L.G."/>
        </authorList>
    </citation>
    <scope>NUCLEOTIDE SEQUENCE [LARGE SCALE GENOMIC DNA]</scope>
    <source>
        <strain evidence="2">Ar21-2</strain>
    </source>
</reference>
<dbReference type="AlphaFoldDB" id="A0A2H3DZI5"/>
<dbReference type="InParanoid" id="A0A2H3DZI5"/>
<organism evidence="1 2">
    <name type="scientific">Armillaria gallica</name>
    <name type="common">Bulbous honey fungus</name>
    <name type="synonym">Armillaria bulbosa</name>
    <dbReference type="NCBI Taxonomy" id="47427"/>
    <lineage>
        <taxon>Eukaryota</taxon>
        <taxon>Fungi</taxon>
        <taxon>Dikarya</taxon>
        <taxon>Basidiomycota</taxon>
        <taxon>Agaricomycotina</taxon>
        <taxon>Agaricomycetes</taxon>
        <taxon>Agaricomycetidae</taxon>
        <taxon>Agaricales</taxon>
        <taxon>Marasmiineae</taxon>
        <taxon>Physalacriaceae</taxon>
        <taxon>Armillaria</taxon>
    </lineage>
</organism>
<sequence>MGVKDSRGRPRFTVVSDFKYHNTDLRWFIVRLYLTMQYSSCIRILNTVYRRTSIISI</sequence>